<keyword evidence="6 10" id="KW-1133">Transmembrane helix</keyword>
<dbReference type="STRING" id="177439.DP0596"/>
<feature type="transmembrane region" description="Helical" evidence="10">
    <location>
        <begin position="91"/>
        <end position="114"/>
    </location>
</feature>
<dbReference type="PANTHER" id="PTHR35011">
    <property type="entry name" value="2,3-DIKETO-L-GULONATE TRAP TRANSPORTER SMALL PERMEASE PROTEIN YIAM"/>
    <property type="match status" value="1"/>
</dbReference>
<dbReference type="EMBL" id="CR522870">
    <property type="protein sequence ID" value="CAG35325.1"/>
    <property type="molecule type" value="Genomic_DNA"/>
</dbReference>
<dbReference type="eggNOG" id="COG3090">
    <property type="taxonomic scope" value="Bacteria"/>
</dbReference>
<evidence type="ECO:0000256" key="3">
    <source>
        <dbReference type="ARBA" id="ARBA00022475"/>
    </source>
</evidence>
<evidence type="ECO:0000256" key="9">
    <source>
        <dbReference type="SAM" id="MobiDB-lite"/>
    </source>
</evidence>
<keyword evidence="7 10" id="KW-0472">Membrane</keyword>
<dbReference type="PANTHER" id="PTHR35011:SF2">
    <property type="entry name" value="2,3-DIKETO-L-GULONATE TRAP TRANSPORTER SMALL PERMEASE PROTEIN YIAM"/>
    <property type="match status" value="1"/>
</dbReference>
<keyword evidence="5 10" id="KW-0812">Transmembrane</keyword>
<keyword evidence="4" id="KW-0997">Cell inner membrane</keyword>
<evidence type="ECO:0000256" key="2">
    <source>
        <dbReference type="ARBA" id="ARBA00022448"/>
    </source>
</evidence>
<organism evidence="12 13">
    <name type="scientific">Desulfotalea psychrophila (strain LSv54 / DSM 12343)</name>
    <dbReference type="NCBI Taxonomy" id="177439"/>
    <lineage>
        <taxon>Bacteria</taxon>
        <taxon>Pseudomonadati</taxon>
        <taxon>Thermodesulfobacteriota</taxon>
        <taxon>Desulfobulbia</taxon>
        <taxon>Desulfobulbales</taxon>
        <taxon>Desulfocapsaceae</taxon>
        <taxon>Desulfotalea</taxon>
    </lineage>
</organism>
<evidence type="ECO:0000256" key="1">
    <source>
        <dbReference type="ARBA" id="ARBA00004429"/>
    </source>
</evidence>
<sequence length="202" mass="23196">MLFIGGSRMLKKVVLAILDGVESYMCQILLAFFVLVLFLQIIMREIGIPLSWSEEVSRYSFVWFVFFGASYAARLGAHNRVTLQFNLFPKWVSTVCFLLSDAVWLWFNAVLIYKGCQEIQFLREFPYATPALDWQLWVVYLVFPLSFGLMSIRIIQVDYIKFVLGKEIMDPDKAAVEESKKTFAHDDDSASDEKEKSPSASA</sequence>
<dbReference type="HOGENOM" id="CLU_086356_3_1_7"/>
<feature type="transmembrane region" description="Helical" evidence="10">
    <location>
        <begin position="21"/>
        <end position="41"/>
    </location>
</feature>
<dbReference type="GO" id="GO:0015740">
    <property type="term" value="P:C4-dicarboxylate transport"/>
    <property type="evidence" value="ECO:0007669"/>
    <property type="project" value="TreeGrafter"/>
</dbReference>
<evidence type="ECO:0000256" key="10">
    <source>
        <dbReference type="SAM" id="Phobius"/>
    </source>
</evidence>
<keyword evidence="2" id="KW-0813">Transport</keyword>
<feature type="transmembrane region" description="Helical" evidence="10">
    <location>
        <begin position="134"/>
        <end position="155"/>
    </location>
</feature>
<dbReference type="GO" id="GO:0022857">
    <property type="term" value="F:transmembrane transporter activity"/>
    <property type="evidence" value="ECO:0007669"/>
    <property type="project" value="TreeGrafter"/>
</dbReference>
<dbReference type="Pfam" id="PF04290">
    <property type="entry name" value="DctQ"/>
    <property type="match status" value="1"/>
</dbReference>
<evidence type="ECO:0000256" key="8">
    <source>
        <dbReference type="ARBA" id="ARBA00038436"/>
    </source>
</evidence>
<proteinExistence type="inferred from homology"/>
<reference evidence="13" key="1">
    <citation type="journal article" date="2004" name="Environ. Microbiol.">
        <title>The genome of Desulfotalea psychrophila, a sulfate-reducing bacterium from permanently cold Arctic sediments.</title>
        <authorList>
            <person name="Rabus R."/>
            <person name="Ruepp A."/>
            <person name="Frickey T."/>
            <person name="Rattei T."/>
            <person name="Fartmann B."/>
            <person name="Stark M."/>
            <person name="Bauer M."/>
            <person name="Zibat A."/>
            <person name="Lombardot T."/>
            <person name="Becker I."/>
            <person name="Amann J."/>
            <person name="Gellner K."/>
            <person name="Teeling H."/>
            <person name="Leuschner W.D."/>
            <person name="Gloeckner F.-O."/>
            <person name="Lupas A.N."/>
            <person name="Amann R."/>
            <person name="Klenk H.-P."/>
        </authorList>
    </citation>
    <scope>NUCLEOTIDE SEQUENCE [LARGE SCALE GENOMIC DNA]</scope>
    <source>
        <strain evidence="13">DSM 12343 / LSv54</strain>
    </source>
</reference>
<accession>Q6AQP8</accession>
<evidence type="ECO:0000256" key="4">
    <source>
        <dbReference type="ARBA" id="ARBA00022519"/>
    </source>
</evidence>
<feature type="domain" description="Tripartite ATP-independent periplasmic transporters DctQ component" evidence="11">
    <location>
        <begin position="34"/>
        <end position="156"/>
    </location>
</feature>
<evidence type="ECO:0000313" key="13">
    <source>
        <dbReference type="Proteomes" id="UP000000602"/>
    </source>
</evidence>
<evidence type="ECO:0000256" key="7">
    <source>
        <dbReference type="ARBA" id="ARBA00023136"/>
    </source>
</evidence>
<gene>
    <name evidence="12" type="ordered locus">DP0596</name>
</gene>
<keyword evidence="3" id="KW-1003">Cell membrane</keyword>
<dbReference type="InterPro" id="IPR055348">
    <property type="entry name" value="DctQ"/>
</dbReference>
<comment type="subcellular location">
    <subcellularLocation>
        <location evidence="1">Cell inner membrane</location>
        <topology evidence="1">Multi-pass membrane protein</topology>
    </subcellularLocation>
</comment>
<protein>
    <submittedName>
        <fullName evidence="12">Probable DctQ (C4-dicarboxylate permease, small subunit)</fullName>
    </submittedName>
</protein>
<keyword evidence="13" id="KW-1185">Reference proteome</keyword>
<dbReference type="InterPro" id="IPR007387">
    <property type="entry name" value="TRAP_DctQ"/>
</dbReference>
<evidence type="ECO:0000256" key="6">
    <source>
        <dbReference type="ARBA" id="ARBA00022989"/>
    </source>
</evidence>
<dbReference type="Proteomes" id="UP000000602">
    <property type="component" value="Chromosome"/>
</dbReference>
<feature type="transmembrane region" description="Helical" evidence="10">
    <location>
        <begin position="61"/>
        <end position="79"/>
    </location>
</feature>
<dbReference type="KEGG" id="dps:DP0596"/>
<feature type="region of interest" description="Disordered" evidence="9">
    <location>
        <begin position="179"/>
        <end position="202"/>
    </location>
</feature>
<evidence type="ECO:0000259" key="11">
    <source>
        <dbReference type="Pfam" id="PF04290"/>
    </source>
</evidence>
<dbReference type="GO" id="GO:0005886">
    <property type="term" value="C:plasma membrane"/>
    <property type="evidence" value="ECO:0007669"/>
    <property type="project" value="UniProtKB-SubCell"/>
</dbReference>
<dbReference type="AlphaFoldDB" id="Q6AQP8"/>
<comment type="similarity">
    <text evidence="8">Belongs to the TRAP transporter small permease family.</text>
</comment>
<evidence type="ECO:0000313" key="12">
    <source>
        <dbReference type="EMBL" id="CAG35325.1"/>
    </source>
</evidence>
<name>Q6AQP8_DESPS</name>
<evidence type="ECO:0000256" key="5">
    <source>
        <dbReference type="ARBA" id="ARBA00022692"/>
    </source>
</evidence>